<dbReference type="HOGENOM" id="CLU_2903022_0_0_0"/>
<keyword evidence="2" id="KW-0418">Kinase</keyword>
<dbReference type="GO" id="GO:0016301">
    <property type="term" value="F:kinase activity"/>
    <property type="evidence" value="ECO:0007669"/>
    <property type="project" value="UniProtKB-KW"/>
</dbReference>
<gene>
    <name evidence="2" type="ordered locus">Trad_1971</name>
</gene>
<evidence type="ECO:0000313" key="2">
    <source>
        <dbReference type="EMBL" id="ADI15085.1"/>
    </source>
</evidence>
<reference evidence="2 3" key="2">
    <citation type="journal article" date="2011" name="Stand. Genomic Sci.">
        <title>Complete genome sequence of Truepera radiovictrix type strain (RQ-24).</title>
        <authorList>
            <person name="Ivanova N."/>
            <person name="Rohde C."/>
            <person name="Munk C."/>
            <person name="Nolan M."/>
            <person name="Lucas S."/>
            <person name="Del Rio T.G."/>
            <person name="Tice H."/>
            <person name="Deshpande S."/>
            <person name="Cheng J.F."/>
            <person name="Tapia R."/>
            <person name="Han C."/>
            <person name="Goodwin L."/>
            <person name="Pitluck S."/>
            <person name="Liolios K."/>
            <person name="Mavromatis K."/>
            <person name="Mikhailova N."/>
            <person name="Pati A."/>
            <person name="Chen A."/>
            <person name="Palaniappan K."/>
            <person name="Land M."/>
            <person name="Hauser L."/>
            <person name="Chang Y.J."/>
            <person name="Jeffries C.D."/>
            <person name="Brambilla E."/>
            <person name="Rohde M."/>
            <person name="Goker M."/>
            <person name="Tindall B.J."/>
            <person name="Woyke T."/>
            <person name="Bristow J."/>
            <person name="Eisen J.A."/>
            <person name="Markowitz V."/>
            <person name="Hugenholtz P."/>
            <person name="Kyrpides N.C."/>
            <person name="Klenk H.P."/>
            <person name="Lapidus A."/>
        </authorList>
    </citation>
    <scope>NUCLEOTIDE SEQUENCE [LARGE SCALE GENOMIC DNA]</scope>
    <source>
        <strain evidence="3">DSM 17093 / CIP 108686 / LMG 22925 / RQ-24</strain>
    </source>
</reference>
<dbReference type="EMBL" id="CP002049">
    <property type="protein sequence ID" value="ADI15085.1"/>
    <property type="molecule type" value="Genomic_DNA"/>
</dbReference>
<keyword evidence="3" id="KW-1185">Reference proteome</keyword>
<evidence type="ECO:0000256" key="1">
    <source>
        <dbReference type="SAM" id="MobiDB-lite"/>
    </source>
</evidence>
<proteinExistence type="predicted"/>
<name>D7CQV1_TRURR</name>
<organism evidence="2 3">
    <name type="scientific">Truepera radiovictrix (strain DSM 17093 / CIP 108686 / LMG 22925 / RQ-24)</name>
    <dbReference type="NCBI Taxonomy" id="649638"/>
    <lineage>
        <taxon>Bacteria</taxon>
        <taxon>Thermotogati</taxon>
        <taxon>Deinococcota</taxon>
        <taxon>Deinococci</taxon>
        <taxon>Trueperales</taxon>
        <taxon>Trueperaceae</taxon>
        <taxon>Truepera</taxon>
    </lineage>
</organism>
<protein>
    <submittedName>
        <fullName evidence="2">Sensory transduction histidine kinase</fullName>
    </submittedName>
</protein>
<dbReference type="KEGG" id="tra:Trad_1971"/>
<dbReference type="AlphaFoldDB" id="D7CQV1"/>
<feature type="region of interest" description="Disordered" evidence="1">
    <location>
        <begin position="1"/>
        <end position="24"/>
    </location>
</feature>
<evidence type="ECO:0000313" key="3">
    <source>
        <dbReference type="Proteomes" id="UP000000379"/>
    </source>
</evidence>
<reference evidence="3" key="1">
    <citation type="submission" date="2010-05" db="EMBL/GenBank/DDBJ databases">
        <title>The complete genome of Truepera radiovictris DSM 17093.</title>
        <authorList>
            <consortium name="US DOE Joint Genome Institute (JGI-PGF)"/>
            <person name="Lucas S."/>
            <person name="Copeland A."/>
            <person name="Lapidus A."/>
            <person name="Glavina del Rio T."/>
            <person name="Dalin E."/>
            <person name="Tice H."/>
            <person name="Bruce D."/>
            <person name="Goodwin L."/>
            <person name="Pitluck S."/>
            <person name="Kyrpides N."/>
            <person name="Mavromatis K."/>
            <person name="Ovchinnikova G."/>
            <person name="Munk A.C."/>
            <person name="Detter J.C."/>
            <person name="Han C."/>
            <person name="Tapia R."/>
            <person name="Land M."/>
            <person name="Hauser L."/>
            <person name="Markowitz V."/>
            <person name="Cheng J.-F."/>
            <person name="Hugenholtz P."/>
            <person name="Woyke T."/>
            <person name="Wu D."/>
            <person name="Tindall B."/>
            <person name="Pomrenke H.G."/>
            <person name="Brambilla E."/>
            <person name="Klenk H.-P."/>
            <person name="Eisen J.A."/>
        </authorList>
    </citation>
    <scope>NUCLEOTIDE SEQUENCE [LARGE SCALE GENOMIC DNA]</scope>
    <source>
        <strain evidence="3">DSM 17093 / CIP 108686 / LMG 22925 / RQ-24</strain>
    </source>
</reference>
<keyword evidence="2" id="KW-0808">Transferase</keyword>
<dbReference type="RefSeq" id="WP_013178450.1">
    <property type="nucleotide sequence ID" value="NC_014221.1"/>
</dbReference>
<dbReference type="STRING" id="649638.Trad_1971"/>
<accession>D7CQV1</accession>
<sequence>MSDQQDDQADSQARNPDRAQPELTELNLLIQELENETDPERKAALRRQLEQMEREVGEANSR</sequence>
<dbReference type="Proteomes" id="UP000000379">
    <property type="component" value="Chromosome"/>
</dbReference>